<keyword evidence="1" id="KW-0722">Serine protease inhibitor</keyword>
<reference evidence="3" key="1">
    <citation type="submission" date="2023-06" db="EMBL/GenBank/DDBJ databases">
        <authorList>
            <person name="Delattre M."/>
        </authorList>
    </citation>
    <scope>NUCLEOTIDE SEQUENCE</scope>
    <source>
        <strain evidence="3">AF72</strain>
    </source>
</reference>
<feature type="chain" id="PRO_5041341525" description="TIL domain-containing protein" evidence="2">
    <location>
        <begin position="17"/>
        <end position="95"/>
    </location>
</feature>
<evidence type="ECO:0000313" key="3">
    <source>
        <dbReference type="EMBL" id="CAJ0580465.1"/>
    </source>
</evidence>
<dbReference type="GO" id="GO:0004867">
    <property type="term" value="F:serine-type endopeptidase inhibitor activity"/>
    <property type="evidence" value="ECO:0007669"/>
    <property type="project" value="UniProtKB-KW"/>
</dbReference>
<keyword evidence="4" id="KW-1185">Reference proteome</keyword>
<dbReference type="AlphaFoldDB" id="A0AA36D5H3"/>
<gene>
    <name evidence="3" type="ORF">MSPICULIGERA_LOCUS18663</name>
</gene>
<dbReference type="InterPro" id="IPR036084">
    <property type="entry name" value="Ser_inhib-like_sf"/>
</dbReference>
<evidence type="ECO:0000313" key="4">
    <source>
        <dbReference type="Proteomes" id="UP001177023"/>
    </source>
</evidence>
<dbReference type="Proteomes" id="UP001177023">
    <property type="component" value="Unassembled WGS sequence"/>
</dbReference>
<organism evidence="3 4">
    <name type="scientific">Mesorhabditis spiculigera</name>
    <dbReference type="NCBI Taxonomy" id="96644"/>
    <lineage>
        <taxon>Eukaryota</taxon>
        <taxon>Metazoa</taxon>
        <taxon>Ecdysozoa</taxon>
        <taxon>Nematoda</taxon>
        <taxon>Chromadorea</taxon>
        <taxon>Rhabditida</taxon>
        <taxon>Rhabditina</taxon>
        <taxon>Rhabditomorpha</taxon>
        <taxon>Rhabditoidea</taxon>
        <taxon>Rhabditidae</taxon>
        <taxon>Mesorhabditinae</taxon>
        <taxon>Mesorhabditis</taxon>
    </lineage>
</organism>
<evidence type="ECO:0008006" key="5">
    <source>
        <dbReference type="Google" id="ProtNLM"/>
    </source>
</evidence>
<name>A0AA36D5H3_9BILA</name>
<comment type="caution">
    <text evidence="3">The sequence shown here is derived from an EMBL/GenBank/DDBJ whole genome shotgun (WGS) entry which is preliminary data.</text>
</comment>
<dbReference type="EMBL" id="CATQJA010002659">
    <property type="protein sequence ID" value="CAJ0580465.1"/>
    <property type="molecule type" value="Genomic_DNA"/>
</dbReference>
<dbReference type="SUPFAM" id="SSF57567">
    <property type="entry name" value="Serine protease inhibitors"/>
    <property type="match status" value="1"/>
</dbReference>
<feature type="non-terminal residue" evidence="3">
    <location>
        <position position="95"/>
    </location>
</feature>
<proteinExistence type="predicted"/>
<evidence type="ECO:0000256" key="2">
    <source>
        <dbReference type="SAM" id="SignalP"/>
    </source>
</evidence>
<dbReference type="Gene3D" id="2.10.25.10">
    <property type="entry name" value="Laminin"/>
    <property type="match status" value="1"/>
</dbReference>
<keyword evidence="1" id="KW-0646">Protease inhibitor</keyword>
<keyword evidence="2" id="KW-0732">Signal</keyword>
<feature type="signal peptide" evidence="2">
    <location>
        <begin position="1"/>
        <end position="16"/>
    </location>
</feature>
<evidence type="ECO:0000256" key="1">
    <source>
        <dbReference type="ARBA" id="ARBA00022900"/>
    </source>
</evidence>
<sequence length="95" mass="10395">MKLGLCMLVLLAGAYAALPLNRNEPCEGTNMFREDGGVPECDEACEDVIAKEKGTYQPRACVLMLVMNSCHCEPGFVRETIAGKNCIKPEQCKRA</sequence>
<accession>A0AA36D5H3</accession>
<protein>
    <recommendedName>
        <fullName evidence="5">TIL domain-containing protein</fullName>
    </recommendedName>
</protein>